<accession>A0A9D4ZFK6</accession>
<dbReference type="PANTHER" id="PTHR19305:SF9">
    <property type="entry name" value="SYNAPTOSOMAL-ASSOCIATED PROTEIN 29"/>
    <property type="match status" value="1"/>
</dbReference>
<protein>
    <recommendedName>
        <fullName evidence="7">t-SNARE coiled-coil homology domain-containing protein</fullName>
    </recommendedName>
</protein>
<evidence type="ECO:0000256" key="1">
    <source>
        <dbReference type="ARBA" id="ARBA00004370"/>
    </source>
</evidence>
<evidence type="ECO:0000256" key="4">
    <source>
        <dbReference type="ARBA" id="ARBA00022927"/>
    </source>
</evidence>
<evidence type="ECO:0000256" key="5">
    <source>
        <dbReference type="ARBA" id="ARBA00023136"/>
    </source>
</evidence>
<dbReference type="GO" id="GO:0031201">
    <property type="term" value="C:SNARE complex"/>
    <property type="evidence" value="ECO:0007669"/>
    <property type="project" value="InterPro"/>
</dbReference>
<gene>
    <name evidence="8" type="ORF">GOP47_0011626</name>
</gene>
<dbReference type="SUPFAM" id="SSF58038">
    <property type="entry name" value="SNARE fusion complex"/>
    <property type="match status" value="2"/>
</dbReference>
<comment type="subcellular location">
    <subcellularLocation>
        <location evidence="1">Membrane</location>
    </subcellularLocation>
</comment>
<dbReference type="InterPro" id="IPR044766">
    <property type="entry name" value="NPSN/SNAP25-like_N_SNARE"/>
</dbReference>
<evidence type="ECO:0000313" key="9">
    <source>
        <dbReference type="Proteomes" id="UP000886520"/>
    </source>
</evidence>
<evidence type="ECO:0000313" key="8">
    <source>
        <dbReference type="EMBL" id="KAI5073613.1"/>
    </source>
</evidence>
<feature type="compositionally biased region" description="Low complexity" evidence="6">
    <location>
        <begin position="12"/>
        <end position="21"/>
    </location>
</feature>
<dbReference type="CDD" id="cd15861">
    <property type="entry name" value="SNARE_SNAP25N_23N_29N_SEC9N"/>
    <property type="match status" value="1"/>
</dbReference>
<evidence type="ECO:0000256" key="2">
    <source>
        <dbReference type="ARBA" id="ARBA00009480"/>
    </source>
</evidence>
<organism evidence="8 9">
    <name type="scientific">Adiantum capillus-veneris</name>
    <name type="common">Maidenhair fern</name>
    <dbReference type="NCBI Taxonomy" id="13818"/>
    <lineage>
        <taxon>Eukaryota</taxon>
        <taxon>Viridiplantae</taxon>
        <taxon>Streptophyta</taxon>
        <taxon>Embryophyta</taxon>
        <taxon>Tracheophyta</taxon>
        <taxon>Polypodiopsida</taxon>
        <taxon>Polypodiidae</taxon>
        <taxon>Polypodiales</taxon>
        <taxon>Pteridineae</taxon>
        <taxon>Pteridaceae</taxon>
        <taxon>Vittarioideae</taxon>
        <taxon>Adiantum</taxon>
    </lineage>
</organism>
<dbReference type="GO" id="GO:0005886">
    <property type="term" value="C:plasma membrane"/>
    <property type="evidence" value="ECO:0007669"/>
    <property type="project" value="TreeGrafter"/>
</dbReference>
<dbReference type="PROSITE" id="PS50192">
    <property type="entry name" value="T_SNARE"/>
    <property type="match status" value="1"/>
</dbReference>
<reference evidence="8" key="1">
    <citation type="submission" date="2021-01" db="EMBL/GenBank/DDBJ databases">
        <title>Adiantum capillus-veneris genome.</title>
        <authorList>
            <person name="Fang Y."/>
            <person name="Liao Q."/>
        </authorList>
    </citation>
    <scope>NUCLEOTIDE SEQUENCE</scope>
    <source>
        <strain evidence="8">H3</strain>
        <tissue evidence="8">Leaf</tissue>
    </source>
</reference>
<feature type="compositionally biased region" description="Acidic residues" evidence="6">
    <location>
        <begin position="114"/>
        <end position="123"/>
    </location>
</feature>
<dbReference type="Proteomes" id="UP000886520">
    <property type="component" value="Chromosome 11"/>
</dbReference>
<comment type="similarity">
    <text evidence="2">Belongs to the SNAP-25 family.</text>
</comment>
<dbReference type="GO" id="GO:0015031">
    <property type="term" value="P:protein transport"/>
    <property type="evidence" value="ECO:0007669"/>
    <property type="project" value="UniProtKB-KW"/>
</dbReference>
<evidence type="ECO:0000256" key="3">
    <source>
        <dbReference type="ARBA" id="ARBA00022448"/>
    </source>
</evidence>
<evidence type="ECO:0000256" key="6">
    <source>
        <dbReference type="SAM" id="MobiDB-lite"/>
    </source>
</evidence>
<feature type="region of interest" description="Disordered" evidence="6">
    <location>
        <begin position="229"/>
        <end position="253"/>
    </location>
</feature>
<dbReference type="Gene3D" id="1.20.5.110">
    <property type="match status" value="2"/>
</dbReference>
<dbReference type="CDD" id="cd15841">
    <property type="entry name" value="SNARE_Qc"/>
    <property type="match status" value="1"/>
</dbReference>
<dbReference type="EMBL" id="JABFUD020000011">
    <property type="protein sequence ID" value="KAI5073613.1"/>
    <property type="molecule type" value="Genomic_DNA"/>
</dbReference>
<dbReference type="OrthoDB" id="1936881at2759"/>
<dbReference type="PANTHER" id="PTHR19305">
    <property type="entry name" value="SYNAPTOSOMAL ASSOCIATED PROTEIN"/>
    <property type="match status" value="1"/>
</dbReference>
<dbReference type="SMART" id="SM00397">
    <property type="entry name" value="t_SNARE"/>
    <property type="match status" value="2"/>
</dbReference>
<feature type="domain" description="T-SNARE coiled-coil homology" evidence="7">
    <location>
        <begin position="445"/>
        <end position="507"/>
    </location>
</feature>
<dbReference type="GO" id="GO:0005484">
    <property type="term" value="F:SNAP receptor activity"/>
    <property type="evidence" value="ECO:0007669"/>
    <property type="project" value="InterPro"/>
</dbReference>
<dbReference type="InterPro" id="IPR000727">
    <property type="entry name" value="T_SNARE_dom"/>
</dbReference>
<comment type="caution">
    <text evidence="8">The sequence shown here is derived from an EMBL/GenBank/DDBJ whole genome shotgun (WGS) entry which is preliminary data.</text>
</comment>
<sequence length="510" mass="56518">MASARHRPLPRPSSSSRNPFDSSDDENDGPNGARAPSSRAYQNPFDGEDEASKAKPNQASRPPPPRSKPSSQAHAKNPFDDDDDVSKAKPKQASRPPPPRSKPSSQAHAKNPFDDDDDEEAEEEKVRSNKQGSLKAKLDQGTLFDEEPRFRGDPDILERKSKSKSPATSALKKVQKLKDAGASQASKMVEGGIHQAQRLKEGSFNAFKSSEGKANQSGQEWNELRAYNVPSSTYKTDSHDRRTGNSDGSGHTRNQLFADEARSSALDKGGLGVYSDGGQGLYETSMPSRTHYEDHQFQGADLEQRSVQELEGYALQKSEDTTQRIQNCLKVAEDIKGDATRTLVSLHQQGEQLRRTHEVAHDIDQSLTTGEKLLGSLGGMFSRTWKPKRSPAIKGPVDDPKDFQIRRKGHHLEQRNALGLDSKIRTDRPYDVPDSQEQTTEAKLKVERTKQDDALSDLSNVLDQLKEMSMDMGNEIGRQNVSLDNFQDDVVILDERVKGANVRGRRLLGK</sequence>
<keyword evidence="3" id="KW-0813">Transport</keyword>
<keyword evidence="4" id="KW-0653">Protein transport</keyword>
<keyword evidence="5" id="KW-0472">Membrane</keyword>
<keyword evidence="9" id="KW-1185">Reference proteome</keyword>
<evidence type="ECO:0000259" key="7">
    <source>
        <dbReference type="PROSITE" id="PS50192"/>
    </source>
</evidence>
<dbReference type="AlphaFoldDB" id="A0A9D4ZFK6"/>
<proteinExistence type="inferred from homology"/>
<feature type="region of interest" description="Disordered" evidence="6">
    <location>
        <begin position="1"/>
        <end position="192"/>
    </location>
</feature>
<feature type="compositionally biased region" description="Basic and acidic residues" evidence="6">
    <location>
        <begin position="146"/>
        <end position="160"/>
    </location>
</feature>
<name>A0A9D4ZFK6_ADICA</name>